<dbReference type="InterPro" id="IPR016032">
    <property type="entry name" value="Sig_transdc_resp-reg_C-effctor"/>
</dbReference>
<name>A0A848IWT0_9BURK</name>
<dbReference type="Proteomes" id="UP000544134">
    <property type="component" value="Unassembled WGS sequence"/>
</dbReference>
<evidence type="ECO:0000259" key="1">
    <source>
        <dbReference type="PROSITE" id="PS50043"/>
    </source>
</evidence>
<protein>
    <recommendedName>
        <fullName evidence="1">HTH luxR-type domain-containing protein</fullName>
    </recommendedName>
</protein>
<sequence length="361" mass="38791">MKRSPSFQNAIDAARHITDPIAPWTDVLQSAAKLVGADAATILMFGSPNEMLFMEQTGVDSAAEKEYRDCFSACDALAEATFAKPSELWLDSSREKCAPEVRNHPFYADYLPRHRMAQILSFTIRDEGNIRTAMSFQRSTAVPNAIEGVASGDVGAYVRFLTNSLAKRARAITENAEIVESALHSIGEASCLATSAGRLVRCTEHARVLLALCGVLSTDRYHLDLTSTRSGLLLGSAISSHQRSGTAVPVALAAGWGQGVRFDIATAPATFRLAAELVLFIRMKKRSVFEFASSSELAAFFSLTPAEAQVLAAIIAGHAAGDYAGQEGISTITARNQLASAMRKMGCNKQSELVRLGSILR</sequence>
<evidence type="ECO:0000313" key="2">
    <source>
        <dbReference type="EMBL" id="NMM03427.1"/>
    </source>
</evidence>
<dbReference type="GO" id="GO:0006355">
    <property type="term" value="P:regulation of DNA-templated transcription"/>
    <property type="evidence" value="ECO:0007669"/>
    <property type="project" value="InterPro"/>
</dbReference>
<dbReference type="PROSITE" id="PS50043">
    <property type="entry name" value="HTH_LUXR_2"/>
    <property type="match status" value="1"/>
</dbReference>
<reference evidence="2 3" key="1">
    <citation type="submission" date="2020-04" db="EMBL/GenBank/DDBJ databases">
        <title>Paraburkholderia sp. RP-4-7 isolated from soil.</title>
        <authorList>
            <person name="Dahal R.H."/>
        </authorList>
    </citation>
    <scope>NUCLEOTIDE SEQUENCE [LARGE SCALE GENOMIC DNA]</scope>
    <source>
        <strain evidence="2 3">RP-4-7</strain>
    </source>
</reference>
<comment type="caution">
    <text evidence="2">The sequence shown here is derived from an EMBL/GenBank/DDBJ whole genome shotgun (WGS) entry which is preliminary data.</text>
</comment>
<dbReference type="InterPro" id="IPR000792">
    <property type="entry name" value="Tscrpt_reg_LuxR_C"/>
</dbReference>
<dbReference type="EMBL" id="JABBGJ010000053">
    <property type="protein sequence ID" value="NMM03427.1"/>
    <property type="molecule type" value="Genomic_DNA"/>
</dbReference>
<dbReference type="GO" id="GO:0003677">
    <property type="term" value="F:DNA binding"/>
    <property type="evidence" value="ECO:0007669"/>
    <property type="project" value="InterPro"/>
</dbReference>
<dbReference type="SMART" id="SM00421">
    <property type="entry name" value="HTH_LUXR"/>
    <property type="match status" value="1"/>
</dbReference>
<proteinExistence type="predicted"/>
<dbReference type="Pfam" id="PF00196">
    <property type="entry name" value="GerE"/>
    <property type="match status" value="1"/>
</dbReference>
<dbReference type="SUPFAM" id="SSF46894">
    <property type="entry name" value="C-terminal effector domain of the bipartite response regulators"/>
    <property type="match status" value="1"/>
</dbReference>
<keyword evidence="3" id="KW-1185">Reference proteome</keyword>
<organism evidence="2 3">
    <name type="scientific">Paraburkholderia polaris</name>
    <dbReference type="NCBI Taxonomy" id="2728848"/>
    <lineage>
        <taxon>Bacteria</taxon>
        <taxon>Pseudomonadati</taxon>
        <taxon>Pseudomonadota</taxon>
        <taxon>Betaproteobacteria</taxon>
        <taxon>Burkholderiales</taxon>
        <taxon>Burkholderiaceae</taxon>
        <taxon>Paraburkholderia</taxon>
    </lineage>
</organism>
<dbReference type="InterPro" id="IPR036388">
    <property type="entry name" value="WH-like_DNA-bd_sf"/>
</dbReference>
<gene>
    <name evidence="2" type="ORF">HHL24_36815</name>
</gene>
<dbReference type="AlphaFoldDB" id="A0A848IWT0"/>
<accession>A0A848IWT0</accession>
<dbReference type="Gene3D" id="1.10.10.10">
    <property type="entry name" value="Winged helix-like DNA-binding domain superfamily/Winged helix DNA-binding domain"/>
    <property type="match status" value="1"/>
</dbReference>
<evidence type="ECO:0000313" key="3">
    <source>
        <dbReference type="Proteomes" id="UP000544134"/>
    </source>
</evidence>
<feature type="domain" description="HTH luxR-type" evidence="1">
    <location>
        <begin position="296"/>
        <end position="361"/>
    </location>
</feature>
<dbReference type="RefSeq" id="WP_169490176.1">
    <property type="nucleotide sequence ID" value="NZ_JABBGJ010000053.1"/>
</dbReference>